<dbReference type="OrthoDB" id="9788332at2"/>
<organism evidence="2 3">
    <name type="scientific">Tenacibaculum skagerrakense</name>
    <dbReference type="NCBI Taxonomy" id="186571"/>
    <lineage>
        <taxon>Bacteria</taxon>
        <taxon>Pseudomonadati</taxon>
        <taxon>Bacteroidota</taxon>
        <taxon>Flavobacteriia</taxon>
        <taxon>Flavobacteriales</taxon>
        <taxon>Flavobacteriaceae</taxon>
        <taxon>Tenacibaculum</taxon>
    </lineage>
</organism>
<accession>A0A4R2NXJ0</accession>
<protein>
    <submittedName>
        <fullName evidence="2">Uncharacterized protein (DUF2141 family)</fullName>
    </submittedName>
</protein>
<sequence length="140" mass="15714">MQRIILLAGLFLITFVNKVRAQETHTITIEFKGMESDKGNLYVALYDKETDFLKKSIKGEIVKITDKKATAVFENIPEGEYAISAFHDENDNKKMDTKIFGIPKEPIGMSNDAKGFMGPPKYKDAKFSVKGDVSLTITMN</sequence>
<dbReference type="RefSeq" id="WP_132793493.1">
    <property type="nucleotide sequence ID" value="NZ_SLXM01000002.1"/>
</dbReference>
<dbReference type="Proteomes" id="UP000294564">
    <property type="component" value="Unassembled WGS sequence"/>
</dbReference>
<reference evidence="2 3" key="1">
    <citation type="submission" date="2019-03" db="EMBL/GenBank/DDBJ databases">
        <title>Genomic Encyclopedia of Type Strains, Phase IV (KMG-IV): sequencing the most valuable type-strain genomes for metagenomic binning, comparative biology and taxonomic classification.</title>
        <authorList>
            <person name="Goeker M."/>
        </authorList>
    </citation>
    <scope>NUCLEOTIDE SEQUENCE [LARGE SCALE GENOMIC DNA]</scope>
    <source>
        <strain evidence="2 3">DSM 14836</strain>
    </source>
</reference>
<evidence type="ECO:0000256" key="1">
    <source>
        <dbReference type="SAM" id="SignalP"/>
    </source>
</evidence>
<keyword evidence="3" id="KW-1185">Reference proteome</keyword>
<dbReference type="InterPro" id="IPR018673">
    <property type="entry name" value="DUF2141"/>
</dbReference>
<comment type="caution">
    <text evidence="2">The sequence shown here is derived from an EMBL/GenBank/DDBJ whole genome shotgun (WGS) entry which is preliminary data.</text>
</comment>
<dbReference type="AlphaFoldDB" id="A0A4R2NXJ0"/>
<name>A0A4R2NXJ0_9FLAO</name>
<keyword evidence="1" id="KW-0732">Signal</keyword>
<feature type="signal peptide" evidence="1">
    <location>
        <begin position="1"/>
        <end position="21"/>
    </location>
</feature>
<dbReference type="EMBL" id="SLXM01000002">
    <property type="protein sequence ID" value="TCP26757.1"/>
    <property type="molecule type" value="Genomic_DNA"/>
</dbReference>
<proteinExistence type="predicted"/>
<dbReference type="Pfam" id="PF09912">
    <property type="entry name" value="DUF2141"/>
    <property type="match status" value="1"/>
</dbReference>
<evidence type="ECO:0000313" key="3">
    <source>
        <dbReference type="Proteomes" id="UP000294564"/>
    </source>
</evidence>
<evidence type="ECO:0000313" key="2">
    <source>
        <dbReference type="EMBL" id="TCP26757.1"/>
    </source>
</evidence>
<feature type="chain" id="PRO_5020307124" evidence="1">
    <location>
        <begin position="22"/>
        <end position="140"/>
    </location>
</feature>
<gene>
    <name evidence="2" type="ORF">EV195_10298</name>
</gene>